<name>A0ABR1SXE3_9PEZI</name>
<evidence type="ECO:0008006" key="3">
    <source>
        <dbReference type="Google" id="ProtNLM"/>
    </source>
</evidence>
<dbReference type="SUPFAM" id="SSF81383">
    <property type="entry name" value="F-box domain"/>
    <property type="match status" value="1"/>
</dbReference>
<proteinExistence type="predicted"/>
<evidence type="ECO:0000313" key="2">
    <source>
        <dbReference type="Proteomes" id="UP001444661"/>
    </source>
</evidence>
<organism evidence="1 2">
    <name type="scientific">Apiospora rasikravindrae</name>
    <dbReference type="NCBI Taxonomy" id="990691"/>
    <lineage>
        <taxon>Eukaryota</taxon>
        <taxon>Fungi</taxon>
        <taxon>Dikarya</taxon>
        <taxon>Ascomycota</taxon>
        <taxon>Pezizomycotina</taxon>
        <taxon>Sordariomycetes</taxon>
        <taxon>Xylariomycetidae</taxon>
        <taxon>Amphisphaeriales</taxon>
        <taxon>Apiosporaceae</taxon>
        <taxon>Apiospora</taxon>
    </lineage>
</organism>
<protein>
    <recommendedName>
        <fullName evidence="3">F-box domain-containing protein</fullName>
    </recommendedName>
</protein>
<gene>
    <name evidence="1" type="ORF">PG993_007394</name>
</gene>
<keyword evidence="2" id="KW-1185">Reference proteome</keyword>
<dbReference type="InterPro" id="IPR036047">
    <property type="entry name" value="F-box-like_dom_sf"/>
</dbReference>
<accession>A0ABR1SXE3</accession>
<comment type="caution">
    <text evidence="1">The sequence shown here is derived from an EMBL/GenBank/DDBJ whole genome shotgun (WGS) entry which is preliminary data.</text>
</comment>
<reference evidence="1 2" key="1">
    <citation type="submission" date="2023-01" db="EMBL/GenBank/DDBJ databases">
        <title>Analysis of 21 Apiospora genomes using comparative genomics revels a genus with tremendous synthesis potential of carbohydrate active enzymes and secondary metabolites.</title>
        <authorList>
            <person name="Sorensen T."/>
        </authorList>
    </citation>
    <scope>NUCLEOTIDE SEQUENCE [LARGE SCALE GENOMIC DNA]</scope>
    <source>
        <strain evidence="1 2">CBS 33761</strain>
    </source>
</reference>
<evidence type="ECO:0000313" key="1">
    <source>
        <dbReference type="EMBL" id="KAK8038983.1"/>
    </source>
</evidence>
<sequence length="346" mass="39557">MNTEEAALNTKEALPQAKIEAPAEVLRNPSISQSPIPVKAPEPHIALIIPELLESILLYLDETTLLVIVQRVSKPWRDLIATSPRLQRKLFLLPNESDATVRAPRPNPLLAAAFPFCFDDIVSPPQSSRARRILWAKSNIVAAWPAIMDQRAANPLYQLPQWPRLWTHQQAFGHPRASWRRMLVHQPPAHISEVLMPTWHGQPEKWLPVPRPAGWPPALRMQDLLTSIFREFRLGMSRVDGEHEDDDDVTVISVEHSDGLESLEGDERNNVAGFKVVWRLHEPEYAQRRRAVEDVHGWDEKDDSKMLGGARRQHVLVVHDVELGSVATLDQHFEQLREILFPSWQR</sequence>
<dbReference type="EMBL" id="JAQQWK010000006">
    <property type="protein sequence ID" value="KAK8038983.1"/>
    <property type="molecule type" value="Genomic_DNA"/>
</dbReference>
<dbReference type="Proteomes" id="UP001444661">
    <property type="component" value="Unassembled WGS sequence"/>
</dbReference>